<evidence type="ECO:0000313" key="3">
    <source>
        <dbReference type="EMBL" id="KAG1907399.1"/>
    </source>
</evidence>
<accession>A0AAD4ELU9</accession>
<comment type="function">
    <text evidence="1">The GINS complex plays an essential role in the initiation of DNA replication.</text>
</comment>
<comment type="similarity">
    <text evidence="1">Belongs to the GINS3/PSF3 family.</text>
</comment>
<dbReference type="InterPro" id="IPR038437">
    <property type="entry name" value="GINS_Psf3_sf"/>
</dbReference>
<dbReference type="InterPro" id="IPR010492">
    <property type="entry name" value="GINS_Psf3"/>
</dbReference>
<name>A0AAD4ELU9_9AGAM</name>
<dbReference type="GO" id="GO:0000811">
    <property type="term" value="C:GINS complex"/>
    <property type="evidence" value="ECO:0007669"/>
    <property type="project" value="UniProtKB-UniRule"/>
</dbReference>
<dbReference type="AlphaFoldDB" id="A0AAD4ELU9"/>
<evidence type="ECO:0000256" key="1">
    <source>
        <dbReference type="RuleBase" id="RU367161"/>
    </source>
</evidence>
<keyword evidence="1" id="KW-0539">Nucleus</keyword>
<evidence type="ECO:0000313" key="4">
    <source>
        <dbReference type="Proteomes" id="UP001195769"/>
    </source>
</evidence>
<gene>
    <name evidence="3" type="ORF">F5891DRAFT_370298</name>
</gene>
<comment type="subunit">
    <text evidence="1">Component of the GINS complex.</text>
</comment>
<reference evidence="3" key="1">
    <citation type="journal article" date="2020" name="New Phytol.">
        <title>Comparative genomics reveals dynamic genome evolution in host specialist ectomycorrhizal fungi.</title>
        <authorList>
            <person name="Lofgren L.A."/>
            <person name="Nguyen N.H."/>
            <person name="Vilgalys R."/>
            <person name="Ruytinx J."/>
            <person name="Liao H.L."/>
            <person name="Branco S."/>
            <person name="Kuo A."/>
            <person name="LaButti K."/>
            <person name="Lipzen A."/>
            <person name="Andreopoulos W."/>
            <person name="Pangilinan J."/>
            <person name="Riley R."/>
            <person name="Hundley H."/>
            <person name="Na H."/>
            <person name="Barry K."/>
            <person name="Grigoriev I.V."/>
            <person name="Stajich J.E."/>
            <person name="Kennedy P.G."/>
        </authorList>
    </citation>
    <scope>NUCLEOTIDE SEQUENCE</scope>
    <source>
        <strain evidence="3">FC203</strain>
    </source>
</reference>
<keyword evidence="1" id="KW-0235">DNA replication</keyword>
<dbReference type="Gene3D" id="1.20.58.2050">
    <property type="match status" value="1"/>
</dbReference>
<dbReference type="CDD" id="cd11713">
    <property type="entry name" value="GINS_A_psf3"/>
    <property type="match status" value="1"/>
</dbReference>
<proteinExistence type="inferred from homology"/>
<dbReference type="Proteomes" id="UP001195769">
    <property type="component" value="Unassembled WGS sequence"/>
</dbReference>
<comment type="caution">
    <text evidence="3">The sequence shown here is derived from an EMBL/GenBank/DDBJ whole genome shotgun (WGS) entry which is preliminary data.</text>
</comment>
<dbReference type="RefSeq" id="XP_041232974.1">
    <property type="nucleotide sequence ID" value="XM_041371582.1"/>
</dbReference>
<protein>
    <recommendedName>
        <fullName evidence="1">DNA replication complex GINS protein PSF3</fullName>
    </recommendedName>
</protein>
<dbReference type="InterPro" id="IPR055221">
    <property type="entry name" value="PSF3_N"/>
</dbReference>
<dbReference type="CDD" id="cd21693">
    <property type="entry name" value="GINS_B_Psf3"/>
    <property type="match status" value="1"/>
</dbReference>
<dbReference type="PANTHER" id="PTHR22768:SF0">
    <property type="entry name" value="DNA REPLICATION COMPLEX GINS PROTEIN PSF3"/>
    <property type="match status" value="1"/>
</dbReference>
<organism evidence="3 4">
    <name type="scientific">Suillus fuscotomentosus</name>
    <dbReference type="NCBI Taxonomy" id="1912939"/>
    <lineage>
        <taxon>Eukaryota</taxon>
        <taxon>Fungi</taxon>
        <taxon>Dikarya</taxon>
        <taxon>Basidiomycota</taxon>
        <taxon>Agaricomycotina</taxon>
        <taxon>Agaricomycetes</taxon>
        <taxon>Agaricomycetidae</taxon>
        <taxon>Boletales</taxon>
        <taxon>Suillineae</taxon>
        <taxon>Suillaceae</taxon>
        <taxon>Suillus</taxon>
    </lineage>
</organism>
<dbReference type="SUPFAM" id="SSF160059">
    <property type="entry name" value="PriA/YqbF domain"/>
    <property type="match status" value="1"/>
</dbReference>
<dbReference type="GeneID" id="64665880"/>
<keyword evidence="4" id="KW-1185">Reference proteome</keyword>
<dbReference type="SUPFAM" id="SSF158573">
    <property type="entry name" value="GINS helical bundle-like"/>
    <property type="match status" value="1"/>
</dbReference>
<dbReference type="GO" id="GO:1902975">
    <property type="term" value="P:mitotic DNA replication initiation"/>
    <property type="evidence" value="ECO:0007669"/>
    <property type="project" value="TreeGrafter"/>
</dbReference>
<dbReference type="Pfam" id="PF22466">
    <property type="entry name" value="PSF3_N"/>
    <property type="match status" value="1"/>
</dbReference>
<dbReference type="InterPro" id="IPR036224">
    <property type="entry name" value="GINS_bundle-like_dom_sf"/>
</dbReference>
<evidence type="ECO:0000259" key="2">
    <source>
        <dbReference type="Pfam" id="PF22466"/>
    </source>
</evidence>
<sequence>MDNDYFSIDAILAENQKIQCTFKVDIPDMGHLAGGSDRDIKSLTKAPIPIWLAYIMLFSDWADFTIPSPFGTRVRNALKAEPRSVKLSNLVGAGGLWYGFGKMVMDILSEEQANGISEVLTKVHCLHTLCDVVNSWFIQAFKGRLLEVIDQAQHFAALGPAGGGGPSTDTAQSFREGLDGTERELFALAQESAKRMKRWHEGNDKARR</sequence>
<comment type="subcellular location">
    <subcellularLocation>
        <location evidence="1">Nucleus</location>
    </subcellularLocation>
</comment>
<dbReference type="PANTHER" id="PTHR22768">
    <property type="entry name" value="DNA REPLICATION COMPLEX GINS PROTEIN PSF3"/>
    <property type="match status" value="1"/>
</dbReference>
<feature type="domain" description="DNA replication complex GINS protein PSF3 N-terminal" evidence="2">
    <location>
        <begin position="6"/>
        <end position="56"/>
    </location>
</feature>
<dbReference type="EMBL" id="JABBWK010000003">
    <property type="protein sequence ID" value="KAG1907399.1"/>
    <property type="molecule type" value="Genomic_DNA"/>
</dbReference>